<feature type="region of interest" description="Disordered" evidence="1">
    <location>
        <begin position="168"/>
        <end position="187"/>
    </location>
</feature>
<dbReference type="Proteomes" id="UP001085076">
    <property type="component" value="Miscellaneous, Linkage group lg08"/>
</dbReference>
<sequence length="341" mass="37762">MKAEASTTEVGRARYARVCIELDLSKPLETGIWVGEGEEETLVGVLYQKIPSFCFRCGLIEHVVNTCKVPPRGPAKGGEVRSQVVENQMGGPQGMACDEAREGDKNPEAQEAQSCEGVPKTKDEDFGWLRAGHRRGRGRGRGPSSVPRNAVASHRLSTETATWMREGDMETHRNPRSSFLSARGGRGGMAVGKEVISRGKEIAYQYENREDVTFPQYSSPSRELLCYQAQSSRCPNPTVEPPSIETGAIVPLDIRPALQDEGTKVDGSTDLRLITSLDRECNSQLPDQSTMQRPREKMEAHENLVARVSNALIPKEQVRISEDHHMETEMQVSYLLAILLE</sequence>
<dbReference type="AlphaFoldDB" id="A0A9D5C4J9"/>
<reference evidence="2" key="2">
    <citation type="journal article" date="2022" name="Hortic Res">
        <title>The genome of Dioscorea zingiberensis sheds light on the biosynthesis, origin and evolution of the medicinally important diosgenin saponins.</title>
        <authorList>
            <person name="Li Y."/>
            <person name="Tan C."/>
            <person name="Li Z."/>
            <person name="Guo J."/>
            <person name="Li S."/>
            <person name="Chen X."/>
            <person name="Wang C."/>
            <person name="Dai X."/>
            <person name="Yang H."/>
            <person name="Song W."/>
            <person name="Hou L."/>
            <person name="Xu J."/>
            <person name="Tong Z."/>
            <person name="Xu A."/>
            <person name="Yuan X."/>
            <person name="Wang W."/>
            <person name="Yang Q."/>
            <person name="Chen L."/>
            <person name="Sun Z."/>
            <person name="Wang K."/>
            <person name="Pan B."/>
            <person name="Chen J."/>
            <person name="Bao Y."/>
            <person name="Liu F."/>
            <person name="Qi X."/>
            <person name="Gang D.R."/>
            <person name="Wen J."/>
            <person name="Li J."/>
        </authorList>
    </citation>
    <scope>NUCLEOTIDE SEQUENCE</scope>
    <source>
        <strain evidence="2">Dzin_1.0</strain>
    </source>
</reference>
<organism evidence="2 3">
    <name type="scientific">Dioscorea zingiberensis</name>
    <dbReference type="NCBI Taxonomy" id="325984"/>
    <lineage>
        <taxon>Eukaryota</taxon>
        <taxon>Viridiplantae</taxon>
        <taxon>Streptophyta</taxon>
        <taxon>Embryophyta</taxon>
        <taxon>Tracheophyta</taxon>
        <taxon>Spermatophyta</taxon>
        <taxon>Magnoliopsida</taxon>
        <taxon>Liliopsida</taxon>
        <taxon>Dioscoreales</taxon>
        <taxon>Dioscoreaceae</taxon>
        <taxon>Dioscorea</taxon>
    </lineage>
</organism>
<feature type="region of interest" description="Disordered" evidence="1">
    <location>
        <begin position="90"/>
        <end position="154"/>
    </location>
</feature>
<name>A0A9D5C4J9_9LILI</name>
<dbReference type="EMBL" id="JAGGNH010000008">
    <property type="protein sequence ID" value="KAJ0966145.1"/>
    <property type="molecule type" value="Genomic_DNA"/>
</dbReference>
<keyword evidence="3" id="KW-1185">Reference proteome</keyword>
<feature type="compositionally biased region" description="Basic residues" evidence="1">
    <location>
        <begin position="131"/>
        <end position="140"/>
    </location>
</feature>
<reference evidence="2" key="1">
    <citation type="submission" date="2021-03" db="EMBL/GenBank/DDBJ databases">
        <authorList>
            <person name="Li Z."/>
            <person name="Yang C."/>
        </authorList>
    </citation>
    <scope>NUCLEOTIDE SEQUENCE</scope>
    <source>
        <strain evidence="2">Dzin_1.0</strain>
        <tissue evidence="2">Leaf</tissue>
    </source>
</reference>
<accession>A0A9D5C4J9</accession>
<protein>
    <recommendedName>
        <fullName evidence="4">Zinc knuckle CX2CX4HX4C domain-containing protein</fullName>
    </recommendedName>
</protein>
<gene>
    <name evidence="2" type="ORF">J5N97_027283</name>
</gene>
<dbReference type="PANTHER" id="PTHR31286:SF180">
    <property type="entry name" value="OS10G0362600 PROTEIN"/>
    <property type="match status" value="1"/>
</dbReference>
<evidence type="ECO:0000313" key="3">
    <source>
        <dbReference type="Proteomes" id="UP001085076"/>
    </source>
</evidence>
<feature type="compositionally biased region" description="Basic and acidic residues" evidence="1">
    <location>
        <begin position="98"/>
        <end position="108"/>
    </location>
</feature>
<dbReference type="PANTHER" id="PTHR31286">
    <property type="entry name" value="GLYCINE-RICH CELL WALL STRUCTURAL PROTEIN 1.8-LIKE"/>
    <property type="match status" value="1"/>
</dbReference>
<dbReference type="OrthoDB" id="686405at2759"/>
<dbReference type="InterPro" id="IPR040256">
    <property type="entry name" value="At4g02000-like"/>
</dbReference>
<evidence type="ECO:0000256" key="1">
    <source>
        <dbReference type="SAM" id="MobiDB-lite"/>
    </source>
</evidence>
<comment type="caution">
    <text evidence="2">The sequence shown here is derived from an EMBL/GenBank/DDBJ whole genome shotgun (WGS) entry which is preliminary data.</text>
</comment>
<evidence type="ECO:0008006" key="4">
    <source>
        <dbReference type="Google" id="ProtNLM"/>
    </source>
</evidence>
<evidence type="ECO:0000313" key="2">
    <source>
        <dbReference type="EMBL" id="KAJ0966145.1"/>
    </source>
</evidence>
<proteinExistence type="predicted"/>